<comment type="caution">
    <text evidence="3">The sequence shown here is derived from an EMBL/GenBank/DDBJ whole genome shotgun (WGS) entry which is preliminary data.</text>
</comment>
<name>A0A8H7F3F3_AGABI</name>
<proteinExistence type="inferred from homology"/>
<dbReference type="Pfam" id="PF00857">
    <property type="entry name" value="Isochorismatase"/>
    <property type="match status" value="1"/>
</dbReference>
<dbReference type="EMBL" id="JABXXO010000006">
    <property type="protein sequence ID" value="KAF7776111.1"/>
    <property type="molecule type" value="Genomic_DNA"/>
</dbReference>
<evidence type="ECO:0000313" key="4">
    <source>
        <dbReference type="Proteomes" id="UP000629468"/>
    </source>
</evidence>
<comment type="similarity">
    <text evidence="1">Belongs to the isochorismatase family.</text>
</comment>
<sequence length="227" mass="24439">MPLLSPRTTLFFLCDIQTRFRTAIHAYDQLILSSNKLLKIAKHFDCPVVATTQNARALGPIDPRIDTSILGPLYLGAFDKTRFSMITSDIKAILDARPQTTSVVLFGIESHVCVLQTALSLLALSSTRSQPIVPYLPLDAISSCNAFEIDVAVARLRQAGAVITSSESLAFELMGDASLPGFKEFSKIIKEEKENTKVAGDALILGRQTSEPATEADVAGGGVLMKG</sequence>
<dbReference type="SUPFAM" id="SSF52499">
    <property type="entry name" value="Isochorismatase-like hydrolases"/>
    <property type="match status" value="1"/>
</dbReference>
<evidence type="ECO:0000259" key="2">
    <source>
        <dbReference type="Pfam" id="PF00857"/>
    </source>
</evidence>
<gene>
    <name evidence="3" type="ORF">Agabi119p4_4504</name>
</gene>
<dbReference type="InterPro" id="IPR000868">
    <property type="entry name" value="Isochorismatase-like_dom"/>
</dbReference>
<evidence type="ECO:0000313" key="3">
    <source>
        <dbReference type="EMBL" id="KAF7776111.1"/>
    </source>
</evidence>
<dbReference type="Gene3D" id="3.40.50.850">
    <property type="entry name" value="Isochorismatase-like"/>
    <property type="match status" value="1"/>
</dbReference>
<evidence type="ECO:0000256" key="1">
    <source>
        <dbReference type="ARBA" id="ARBA00006336"/>
    </source>
</evidence>
<reference evidence="3 4" key="1">
    <citation type="journal article" name="Sci. Rep.">
        <title>Telomere-to-telomere assembled and centromere annotated genomes of the two main subspecies of the button mushroom Agaricus bisporus reveal especially polymorphic chromosome ends.</title>
        <authorList>
            <person name="Sonnenberg A.S.M."/>
            <person name="Sedaghat-Telgerd N."/>
            <person name="Lavrijssen B."/>
            <person name="Ohm R.A."/>
            <person name="Hendrickx P.M."/>
            <person name="Scholtmeijer K."/>
            <person name="Baars J.J.P."/>
            <person name="van Peer A."/>
        </authorList>
    </citation>
    <scope>NUCLEOTIDE SEQUENCE [LARGE SCALE GENOMIC DNA]</scope>
    <source>
        <strain evidence="3 4">H119_p4</strain>
    </source>
</reference>
<dbReference type="PANTHER" id="PTHR14119:SF3">
    <property type="entry name" value="ISOCHORISMATASE DOMAIN-CONTAINING PROTEIN 2"/>
    <property type="match status" value="1"/>
</dbReference>
<dbReference type="InterPro" id="IPR036380">
    <property type="entry name" value="Isochorismatase-like_sf"/>
</dbReference>
<protein>
    <recommendedName>
        <fullName evidence="2">Isochorismatase-like domain-containing protein</fullName>
    </recommendedName>
</protein>
<dbReference type="Proteomes" id="UP000629468">
    <property type="component" value="Unassembled WGS sequence"/>
</dbReference>
<dbReference type="OMA" id="HVCVFQT"/>
<organism evidence="3 4">
    <name type="scientific">Agaricus bisporus var. burnettii</name>
    <dbReference type="NCBI Taxonomy" id="192524"/>
    <lineage>
        <taxon>Eukaryota</taxon>
        <taxon>Fungi</taxon>
        <taxon>Dikarya</taxon>
        <taxon>Basidiomycota</taxon>
        <taxon>Agaricomycotina</taxon>
        <taxon>Agaricomycetes</taxon>
        <taxon>Agaricomycetidae</taxon>
        <taxon>Agaricales</taxon>
        <taxon>Agaricineae</taxon>
        <taxon>Agaricaceae</taxon>
        <taxon>Agaricus</taxon>
    </lineage>
</organism>
<dbReference type="AlphaFoldDB" id="A0A8H7F3F3"/>
<accession>A0A8H7F3F3</accession>
<dbReference type="PANTHER" id="PTHR14119">
    <property type="entry name" value="HYDROLASE"/>
    <property type="match status" value="1"/>
</dbReference>
<feature type="domain" description="Isochorismatase-like" evidence="2">
    <location>
        <begin position="9"/>
        <end position="167"/>
    </location>
</feature>
<dbReference type="InterPro" id="IPR050993">
    <property type="entry name" value="Isochorismatase_domain"/>
</dbReference>